<dbReference type="InterPro" id="IPR007278">
    <property type="entry name" value="DUF397"/>
</dbReference>
<gene>
    <name evidence="2" type="ORF">ACIBG2_48715</name>
</gene>
<sequence>MITKLDLALADWRTSTYSNTQGGCVSVANLGAYCAVRDSKNVEQRFTVSRDSWIAFIEALKRREIQ</sequence>
<dbReference type="Pfam" id="PF04149">
    <property type="entry name" value="DUF397"/>
    <property type="match status" value="1"/>
</dbReference>
<accession>A0ABW7ZD05</accession>
<dbReference type="RefSeq" id="WP_397091447.1">
    <property type="nucleotide sequence ID" value="NZ_JBITGY010000018.1"/>
</dbReference>
<feature type="domain" description="DUF397" evidence="1">
    <location>
        <begin position="10"/>
        <end position="61"/>
    </location>
</feature>
<dbReference type="EMBL" id="JBITGY010000018">
    <property type="protein sequence ID" value="MFI6505338.1"/>
    <property type="molecule type" value="Genomic_DNA"/>
</dbReference>
<evidence type="ECO:0000313" key="2">
    <source>
        <dbReference type="EMBL" id="MFI6505338.1"/>
    </source>
</evidence>
<keyword evidence="3" id="KW-1185">Reference proteome</keyword>
<comment type="caution">
    <text evidence="2">The sequence shown here is derived from an EMBL/GenBank/DDBJ whole genome shotgun (WGS) entry which is preliminary data.</text>
</comment>
<organism evidence="2 3">
    <name type="scientific">Nonomuraea typhae</name>
    <dbReference type="NCBI Taxonomy" id="2603600"/>
    <lineage>
        <taxon>Bacteria</taxon>
        <taxon>Bacillati</taxon>
        <taxon>Actinomycetota</taxon>
        <taxon>Actinomycetes</taxon>
        <taxon>Streptosporangiales</taxon>
        <taxon>Streptosporangiaceae</taxon>
        <taxon>Nonomuraea</taxon>
    </lineage>
</organism>
<protein>
    <submittedName>
        <fullName evidence="2">DUF397 domain-containing protein</fullName>
    </submittedName>
</protein>
<name>A0ABW7ZD05_9ACTN</name>
<reference evidence="2 3" key="1">
    <citation type="submission" date="2024-10" db="EMBL/GenBank/DDBJ databases">
        <title>The Natural Products Discovery Center: Release of the First 8490 Sequenced Strains for Exploring Actinobacteria Biosynthetic Diversity.</title>
        <authorList>
            <person name="Kalkreuter E."/>
            <person name="Kautsar S.A."/>
            <person name="Yang D."/>
            <person name="Bader C.D."/>
            <person name="Teijaro C.N."/>
            <person name="Fluegel L."/>
            <person name="Davis C.M."/>
            <person name="Simpson J.R."/>
            <person name="Lauterbach L."/>
            <person name="Steele A.D."/>
            <person name="Gui C."/>
            <person name="Meng S."/>
            <person name="Li G."/>
            <person name="Viehrig K."/>
            <person name="Ye F."/>
            <person name="Su P."/>
            <person name="Kiefer A.F."/>
            <person name="Nichols A."/>
            <person name="Cepeda A.J."/>
            <person name="Yan W."/>
            <person name="Fan B."/>
            <person name="Jiang Y."/>
            <person name="Adhikari A."/>
            <person name="Zheng C.-J."/>
            <person name="Schuster L."/>
            <person name="Cowan T.M."/>
            <person name="Smanski M.J."/>
            <person name="Chevrette M.G."/>
            <person name="De Carvalho L.P.S."/>
            <person name="Shen B."/>
        </authorList>
    </citation>
    <scope>NUCLEOTIDE SEQUENCE [LARGE SCALE GENOMIC DNA]</scope>
    <source>
        <strain evidence="2 3">NPDC050545</strain>
    </source>
</reference>
<evidence type="ECO:0000313" key="3">
    <source>
        <dbReference type="Proteomes" id="UP001612741"/>
    </source>
</evidence>
<evidence type="ECO:0000259" key="1">
    <source>
        <dbReference type="Pfam" id="PF04149"/>
    </source>
</evidence>
<proteinExistence type="predicted"/>
<dbReference type="Proteomes" id="UP001612741">
    <property type="component" value="Unassembled WGS sequence"/>
</dbReference>